<dbReference type="InterPro" id="IPR004193">
    <property type="entry name" value="Glyco_hydro_13_N"/>
</dbReference>
<gene>
    <name evidence="3" type="ORF">IQ10_00821</name>
</gene>
<dbReference type="InterPro" id="IPR011840">
    <property type="entry name" value="PulA_typeI"/>
</dbReference>
<organism evidence="3 4">
    <name type="scientific">Halalkalibacter nanhaiisediminis</name>
    <dbReference type="NCBI Taxonomy" id="688079"/>
    <lineage>
        <taxon>Bacteria</taxon>
        <taxon>Bacillati</taxon>
        <taxon>Bacillota</taxon>
        <taxon>Bacilli</taxon>
        <taxon>Bacillales</taxon>
        <taxon>Bacillaceae</taxon>
        <taxon>Halalkalibacter</taxon>
    </lineage>
</organism>
<dbReference type="Gene3D" id="2.60.40.1180">
    <property type="entry name" value="Golgi alpha-mannosidase II"/>
    <property type="match status" value="1"/>
</dbReference>
<keyword evidence="4" id="KW-1185">Reference proteome</keyword>
<dbReference type="InterPro" id="IPR013780">
    <property type="entry name" value="Glyco_hydro_b"/>
</dbReference>
<dbReference type="InterPro" id="IPR006047">
    <property type="entry name" value="GH13_cat_dom"/>
</dbReference>
<dbReference type="SUPFAM" id="SSF81296">
    <property type="entry name" value="E set domains"/>
    <property type="match status" value="1"/>
</dbReference>
<dbReference type="GO" id="GO:0004553">
    <property type="term" value="F:hydrolase activity, hydrolyzing O-glycosyl compounds"/>
    <property type="evidence" value="ECO:0007669"/>
    <property type="project" value="InterPro"/>
</dbReference>
<dbReference type="Gene3D" id="2.60.40.10">
    <property type="entry name" value="Immunoglobulins"/>
    <property type="match status" value="1"/>
</dbReference>
<dbReference type="SUPFAM" id="SSF51445">
    <property type="entry name" value="(Trans)glycosidases"/>
    <property type="match status" value="1"/>
</dbReference>
<dbReference type="OrthoDB" id="9761875at2"/>
<dbReference type="Pfam" id="PF02922">
    <property type="entry name" value="CBM_48"/>
    <property type="match status" value="1"/>
</dbReference>
<accession>A0A562QQT8</accession>
<dbReference type="PANTHER" id="PTHR43002">
    <property type="entry name" value="GLYCOGEN DEBRANCHING ENZYME"/>
    <property type="match status" value="1"/>
</dbReference>
<dbReference type="Pfam" id="PF00128">
    <property type="entry name" value="Alpha-amylase"/>
    <property type="match status" value="1"/>
</dbReference>
<dbReference type="RefSeq" id="WP_158639983.1">
    <property type="nucleotide sequence ID" value="NZ_VLKZ01000002.1"/>
</dbReference>
<evidence type="ECO:0000256" key="1">
    <source>
        <dbReference type="ARBA" id="ARBA00008061"/>
    </source>
</evidence>
<comment type="similarity">
    <text evidence="1">Belongs to the glycosyl hydrolase 13 family.</text>
</comment>
<dbReference type="Gene3D" id="3.20.20.80">
    <property type="entry name" value="Glycosidases"/>
    <property type="match status" value="1"/>
</dbReference>
<dbReference type="InterPro" id="IPR017853">
    <property type="entry name" value="GH"/>
</dbReference>
<dbReference type="SMART" id="SM00642">
    <property type="entry name" value="Aamy"/>
    <property type="match status" value="1"/>
</dbReference>
<evidence type="ECO:0000313" key="4">
    <source>
        <dbReference type="Proteomes" id="UP000315711"/>
    </source>
</evidence>
<dbReference type="Proteomes" id="UP000315711">
    <property type="component" value="Unassembled WGS sequence"/>
</dbReference>
<evidence type="ECO:0000313" key="3">
    <source>
        <dbReference type="EMBL" id="TWI59109.1"/>
    </source>
</evidence>
<sequence>MEKSIVWIDDVKVLTVNMEGLTAFKELTPIIEWQGRVIQCKVKEIQSNNKAILTLEEELPLGFDMYLKWGDKQMPIYSGAIVRTPWFDKMYDASTVSLGPDYSEFKTIFSVWAPTATRMVLHLNNDRYVMDRKEAGVWMTTVEGDWNGALYDFEVTINNQSQRVNDPNAKSMTANSGRSVVIDLKSTDPDQFRNDQKPKVEHVKDAIIYELHVRDATISQSSGVKNKGKYLGLTEIGTKTDSGYSTGLSYIKELGCTHVQLLPINDFARIDELQPNDRYNWGYDPLYYQVPEGSYATDATVPISRVLECKQMIQAFHSEGLLVILDVVFNHVFDQQSSAFETLVPGYYFRYKEDGFPSNGTGVGNDLATERKMVRKFILDCIDYWLKEYRVDGFRFDLMGIIDIETMKEIKKRCDQEKEPILLLGEGWELDTPLPAEKKATISQSHQLEGISFFNDRFRDFLKGNLFDLYDLGFVNGEGRFIEHLAQLVSGSCLENCGVQLFKRPTQSVNYVECHDNHTLWDRLELSNAGENEQTRKRMHQIATGLTIISQGIPFLHAGQEWFRTKKGDENSYISGDEINQLDWNRRVEEDKNIQWIKALISLRKQYNVFRLSSVQEIQKRLQVLKTPDPLFGYSLIGDSEEFVIFINPMKRPVKITMKKSGTWEQLISNYKRELPSMNETKRKTIAMNPLELLILKKNL</sequence>
<dbReference type="EMBL" id="VLKZ01000002">
    <property type="protein sequence ID" value="TWI59109.1"/>
    <property type="molecule type" value="Genomic_DNA"/>
</dbReference>
<reference evidence="3 4" key="1">
    <citation type="journal article" date="2015" name="Stand. Genomic Sci.">
        <title>Genomic Encyclopedia of Bacterial and Archaeal Type Strains, Phase III: the genomes of soil and plant-associated and newly described type strains.</title>
        <authorList>
            <person name="Whitman W.B."/>
            <person name="Woyke T."/>
            <person name="Klenk H.P."/>
            <person name="Zhou Y."/>
            <person name="Lilburn T.G."/>
            <person name="Beck B.J."/>
            <person name="De Vos P."/>
            <person name="Vandamme P."/>
            <person name="Eisen J.A."/>
            <person name="Garrity G."/>
            <person name="Hugenholtz P."/>
            <person name="Kyrpides N.C."/>
        </authorList>
    </citation>
    <scope>NUCLEOTIDE SEQUENCE [LARGE SCALE GENOMIC DNA]</scope>
    <source>
        <strain evidence="3 4">CGMCC 1.10116</strain>
    </source>
</reference>
<dbReference type="SMR" id="A0A562QQT8"/>
<dbReference type="InterPro" id="IPR014756">
    <property type="entry name" value="Ig_E-set"/>
</dbReference>
<dbReference type="CDD" id="cd11341">
    <property type="entry name" value="AmyAc_Pullulanase_LD-like"/>
    <property type="match status" value="1"/>
</dbReference>
<name>A0A562QQT8_9BACI</name>
<dbReference type="AlphaFoldDB" id="A0A562QQT8"/>
<dbReference type="GO" id="GO:0005975">
    <property type="term" value="P:carbohydrate metabolic process"/>
    <property type="evidence" value="ECO:0007669"/>
    <property type="project" value="InterPro"/>
</dbReference>
<dbReference type="CDD" id="cd02860">
    <property type="entry name" value="E_set_Pullulanase"/>
    <property type="match status" value="1"/>
</dbReference>
<comment type="caution">
    <text evidence="3">The sequence shown here is derived from an EMBL/GenBank/DDBJ whole genome shotgun (WGS) entry which is preliminary data.</text>
</comment>
<dbReference type="InterPro" id="IPR013783">
    <property type="entry name" value="Ig-like_fold"/>
</dbReference>
<protein>
    <submittedName>
        <fullName evidence="3">Pullulanase</fullName>
    </submittedName>
</protein>
<evidence type="ECO:0000259" key="2">
    <source>
        <dbReference type="SMART" id="SM00642"/>
    </source>
</evidence>
<feature type="domain" description="Glycosyl hydrolase family 13 catalytic" evidence="2">
    <location>
        <begin position="237"/>
        <end position="604"/>
    </location>
</feature>
<dbReference type="NCBIfam" id="TIGR02104">
    <property type="entry name" value="pulA_typeI"/>
    <property type="match status" value="1"/>
</dbReference>
<proteinExistence type="inferred from homology"/>